<feature type="chain" id="PRO_5012530839" evidence="7">
    <location>
        <begin position="19"/>
        <end position="699"/>
    </location>
</feature>
<keyword evidence="5" id="KW-0449">Lipoprotein</keyword>
<dbReference type="EMBL" id="MCOG01000380">
    <property type="protein sequence ID" value="ORY11563.1"/>
    <property type="molecule type" value="Genomic_DNA"/>
</dbReference>
<feature type="transmembrane region" description="Helical" evidence="6">
    <location>
        <begin position="425"/>
        <end position="447"/>
    </location>
</feature>
<dbReference type="PANTHER" id="PTHR43649:SF33">
    <property type="entry name" value="POLYGALACTURONAN_RHAMNOGALACTURONAN-BINDING PROTEIN YTCQ"/>
    <property type="match status" value="1"/>
</dbReference>
<dbReference type="SUPFAM" id="SSF53850">
    <property type="entry name" value="Periplasmic binding protein-like II"/>
    <property type="match status" value="1"/>
</dbReference>
<protein>
    <submittedName>
        <fullName evidence="8">Periplasmic binding protein-like II</fullName>
    </submittedName>
</protein>
<keyword evidence="9" id="KW-1185">Reference proteome</keyword>
<dbReference type="Pfam" id="PF13416">
    <property type="entry name" value="SBP_bac_8"/>
    <property type="match status" value="1"/>
</dbReference>
<organism evidence="8 9">
    <name type="scientific">Neocallimastix californiae</name>
    <dbReference type="NCBI Taxonomy" id="1754190"/>
    <lineage>
        <taxon>Eukaryota</taxon>
        <taxon>Fungi</taxon>
        <taxon>Fungi incertae sedis</taxon>
        <taxon>Chytridiomycota</taxon>
        <taxon>Chytridiomycota incertae sedis</taxon>
        <taxon>Neocallimastigomycetes</taxon>
        <taxon>Neocallimastigales</taxon>
        <taxon>Neocallimastigaceae</taxon>
        <taxon>Neocallimastix</taxon>
    </lineage>
</organism>
<evidence type="ECO:0000256" key="1">
    <source>
        <dbReference type="ARBA" id="ARBA00022475"/>
    </source>
</evidence>
<dbReference type="Gene3D" id="3.40.190.10">
    <property type="entry name" value="Periplasmic binding protein-like II"/>
    <property type="match status" value="1"/>
</dbReference>
<evidence type="ECO:0000256" key="4">
    <source>
        <dbReference type="ARBA" id="ARBA00023139"/>
    </source>
</evidence>
<evidence type="ECO:0000313" key="9">
    <source>
        <dbReference type="Proteomes" id="UP000193920"/>
    </source>
</evidence>
<evidence type="ECO:0000313" key="8">
    <source>
        <dbReference type="EMBL" id="ORY11563.1"/>
    </source>
</evidence>
<dbReference type="Proteomes" id="UP000193920">
    <property type="component" value="Unassembled WGS sequence"/>
</dbReference>
<dbReference type="STRING" id="1754190.A0A1Y1ZMS4"/>
<keyword evidence="6" id="KW-0812">Transmembrane</keyword>
<comment type="caution">
    <text evidence="8">The sequence shown here is derived from an EMBL/GenBank/DDBJ whole genome shotgun (WGS) entry which is preliminary data.</text>
</comment>
<keyword evidence="3 6" id="KW-0472">Membrane</keyword>
<dbReference type="InterPro" id="IPR050490">
    <property type="entry name" value="Bact_solute-bd_prot1"/>
</dbReference>
<feature type="transmembrane region" description="Helical" evidence="6">
    <location>
        <begin position="529"/>
        <end position="552"/>
    </location>
</feature>
<keyword evidence="4" id="KW-0564">Palmitate</keyword>
<keyword evidence="1" id="KW-1003">Cell membrane</keyword>
<feature type="transmembrane region" description="Helical" evidence="6">
    <location>
        <begin position="459"/>
        <end position="478"/>
    </location>
</feature>
<feature type="transmembrane region" description="Helical" evidence="6">
    <location>
        <begin position="572"/>
        <end position="590"/>
    </location>
</feature>
<keyword evidence="6" id="KW-1133">Transmembrane helix</keyword>
<evidence type="ECO:0000256" key="5">
    <source>
        <dbReference type="ARBA" id="ARBA00023288"/>
    </source>
</evidence>
<dbReference type="InterPro" id="IPR006059">
    <property type="entry name" value="SBP"/>
</dbReference>
<dbReference type="AlphaFoldDB" id="A0A1Y1ZMS4"/>
<feature type="signal peptide" evidence="7">
    <location>
        <begin position="1"/>
        <end position="18"/>
    </location>
</feature>
<accession>A0A1Y1ZMS4</accession>
<sequence length="699" mass="81802">MKFIFILFLIIKLLTIEGINKCYSITINSIAFSYDQNGLVFHSLIDQYNNYTRDNNVDVTIELTLYSVFNSSSAVDDYGSSVEYLLNKGSTKYDIIFYDTMYTPQYSSHLLDLSKYLPKEHISLYSNGVANLTCAFNGKWLAFPTHIEYNVIYANKYYLNKYEKDIPKTWNELLETAKYIITKERENGNKNILGYNGLFPVDEKGFSSAIEYLYSFRENIDSPFPDYLSKESIKAFDTLKKLKKEISSDETFKGGGLMEFYTNNAIFFKFGLYNFKIWNYVMIPIVGNKEGISGSTIGGFNMGINKHISEQKRKYALDAISFITSKEIQKNFMKKTLLFSAMNDLYDDEEICQRVDCNLVKKLQPISRSSIYDLNYDEHSKEFRNYLGDFLYGNLTSSEQVLEKIKDITYVYYISINPHKSSEGFFIFLISISMIIIILISPILLYINRYKDFFKFLNVDAWILYMQGLIINICAIFMEYGNLTNFKCHFKIILILVGMSLRQIQILYRLIANFPIKFSIIEWITNKKYLFIIVLITNDILSSLLFFFTSFNPTTRIVKNGKNFKYCNFKDYSGIFIVILLFIEKASILFSKFFNQGNNYFNILFFKLYNNFFSRVFWSKKRNEENDIIDDALNRFKRTISSVNTEKSDEVSHRRSQLVLKLMEYHNYTGSDEVLNQNCINNTSCTLIINSKTRDNNDQ</sequence>
<gene>
    <name evidence="8" type="ORF">LY90DRAFT_677847</name>
</gene>
<evidence type="ECO:0000256" key="3">
    <source>
        <dbReference type="ARBA" id="ARBA00023136"/>
    </source>
</evidence>
<name>A0A1Y1ZMS4_9FUNG</name>
<proteinExistence type="predicted"/>
<dbReference type="OrthoDB" id="5574009at2759"/>
<reference evidence="8 9" key="1">
    <citation type="submission" date="2016-08" db="EMBL/GenBank/DDBJ databases">
        <title>A Parts List for Fungal Cellulosomes Revealed by Comparative Genomics.</title>
        <authorList>
            <consortium name="DOE Joint Genome Institute"/>
            <person name="Haitjema C.H."/>
            <person name="Gilmore S.P."/>
            <person name="Henske J.K."/>
            <person name="Solomon K.V."/>
            <person name="De Groot R."/>
            <person name="Kuo A."/>
            <person name="Mondo S.J."/>
            <person name="Salamov A.A."/>
            <person name="Labutti K."/>
            <person name="Zhao Z."/>
            <person name="Chiniquy J."/>
            <person name="Barry K."/>
            <person name="Brewer H.M."/>
            <person name="Purvine S.O."/>
            <person name="Wright A.T."/>
            <person name="Boxma B."/>
            <person name="Van Alen T."/>
            <person name="Hackstein J.H."/>
            <person name="Baker S.E."/>
            <person name="Grigoriev I.V."/>
            <person name="O'Malley M.A."/>
        </authorList>
    </citation>
    <scope>NUCLEOTIDE SEQUENCE [LARGE SCALE GENOMIC DNA]</scope>
    <source>
        <strain evidence="8 9">G1</strain>
    </source>
</reference>
<evidence type="ECO:0000256" key="6">
    <source>
        <dbReference type="SAM" id="Phobius"/>
    </source>
</evidence>
<dbReference type="PANTHER" id="PTHR43649">
    <property type="entry name" value="ARABINOSE-BINDING PROTEIN-RELATED"/>
    <property type="match status" value="1"/>
</dbReference>
<evidence type="ECO:0000256" key="7">
    <source>
        <dbReference type="SAM" id="SignalP"/>
    </source>
</evidence>
<evidence type="ECO:0000256" key="2">
    <source>
        <dbReference type="ARBA" id="ARBA00022729"/>
    </source>
</evidence>
<keyword evidence="2 7" id="KW-0732">Signal</keyword>